<dbReference type="InterPro" id="IPR043136">
    <property type="entry name" value="B30.2/SPRY_sf"/>
</dbReference>
<reference evidence="4" key="2">
    <citation type="submission" date="2016-06" db="UniProtKB">
        <authorList>
            <consortium name="WormBaseParasite"/>
        </authorList>
    </citation>
    <scope>IDENTIFICATION</scope>
</reference>
<evidence type="ECO:0000256" key="2">
    <source>
        <dbReference type="SAM" id="MobiDB-lite"/>
    </source>
</evidence>
<feature type="compositionally biased region" description="Basic and acidic residues" evidence="2">
    <location>
        <begin position="432"/>
        <end position="442"/>
    </location>
</feature>
<evidence type="ECO:0000313" key="4">
    <source>
        <dbReference type="WBParaSite" id="GPLIN_000902000"/>
    </source>
</evidence>
<evidence type="ECO:0000313" key="3">
    <source>
        <dbReference type="Proteomes" id="UP000050741"/>
    </source>
</evidence>
<feature type="region of interest" description="Disordered" evidence="2">
    <location>
        <begin position="419"/>
        <end position="449"/>
    </location>
</feature>
<proteinExistence type="predicted"/>
<keyword evidence="1" id="KW-0175">Coiled coil</keyword>
<keyword evidence="3" id="KW-1185">Reference proteome</keyword>
<accession>A0A183C824</accession>
<reference evidence="3" key="1">
    <citation type="submission" date="2014-05" db="EMBL/GenBank/DDBJ databases">
        <title>The genome and life-stage specific transcriptomes of Globodera pallida elucidate key aspects of plant parasitism by a cyst nematode.</title>
        <authorList>
            <person name="Cotton J.A."/>
            <person name="Lilley C.J."/>
            <person name="Jones L.M."/>
            <person name="Kikuchi T."/>
            <person name="Reid A.J."/>
            <person name="Thorpe P."/>
            <person name="Tsai I.J."/>
            <person name="Beasley H."/>
            <person name="Blok V."/>
            <person name="Cock P.J.A."/>
            <person name="Van den Akker S.E."/>
            <person name="Holroyd N."/>
            <person name="Hunt M."/>
            <person name="Mantelin S."/>
            <person name="Naghra H."/>
            <person name="Pain A."/>
            <person name="Palomares-Rius J.E."/>
            <person name="Zarowiecki M."/>
            <person name="Berriman M."/>
            <person name="Jones J.T."/>
            <person name="Urwin P.E."/>
        </authorList>
    </citation>
    <scope>NUCLEOTIDE SEQUENCE [LARGE SCALE GENOMIC DNA]</scope>
    <source>
        <strain evidence="3">Lindley</strain>
    </source>
</reference>
<organism evidence="3 4">
    <name type="scientific">Globodera pallida</name>
    <name type="common">Potato cyst nematode worm</name>
    <name type="synonym">Heterodera pallida</name>
    <dbReference type="NCBI Taxonomy" id="36090"/>
    <lineage>
        <taxon>Eukaryota</taxon>
        <taxon>Metazoa</taxon>
        <taxon>Ecdysozoa</taxon>
        <taxon>Nematoda</taxon>
        <taxon>Chromadorea</taxon>
        <taxon>Rhabditida</taxon>
        <taxon>Tylenchina</taxon>
        <taxon>Tylenchomorpha</taxon>
        <taxon>Tylenchoidea</taxon>
        <taxon>Heteroderidae</taxon>
        <taxon>Heteroderinae</taxon>
        <taxon>Globodera</taxon>
    </lineage>
</organism>
<evidence type="ECO:0000256" key="1">
    <source>
        <dbReference type="SAM" id="Coils"/>
    </source>
</evidence>
<dbReference type="Gene3D" id="2.60.120.920">
    <property type="match status" value="1"/>
</dbReference>
<dbReference type="SUPFAM" id="SSF49899">
    <property type="entry name" value="Concanavalin A-like lectins/glucanases"/>
    <property type="match status" value="1"/>
</dbReference>
<name>A0A183C824_GLOPA</name>
<dbReference type="WBParaSite" id="GPLIN_000902000">
    <property type="protein sequence ID" value="GPLIN_000902000"/>
    <property type="gene ID" value="GPLIN_000902000"/>
</dbReference>
<sequence length="521" mass="59249">MSISAESTSGEGDITADQEYLWPTFSNLEPSEELRLLRSRIAELERQQTINSSTSANAGFLVAQRKRRRIERGHEDTKEFVGKKFEQMEERVAKLELENKVLRAELEKCQNKQQQTIDDLTKKLKVSIEQLSLKHQGELEKLSNAHKKQMEEMKEQREMDVAELEKQKLSNANKFAEIEQKNALQQEKVVKLEQYQKQQQQRRRRLPLELQCELIYALPLKHGSRLLLLSNGINTNCTGRVRKLHEKWQNRWDSSACHPSLVLSEPEQLIVQHNGEANSGWCSVIAEKAMSKNPYGISYFEVKILKAPALILIGLATKQMPLNYLVGPHKGTFAYGNWGQFWGHEVEGCGHWHNGRPYIGGKPLFGVGDLINMSISPESLDQDITTDHDQQENLEGQQMAELEVQPVIPPTSSCASFDLLPFDGDAADTSDEPDKVAEHGEGNESASGKKRIDLNLLHLSPISVDHLSPGLHEKKELRAEHEKLSLSNANKFAELKEYQNKQQQTIDDLTQKLKRGKERLT</sequence>
<dbReference type="AlphaFoldDB" id="A0A183C824"/>
<protein>
    <submittedName>
        <fullName evidence="4">B30.2/SPRY domain-containing protein</fullName>
    </submittedName>
</protein>
<dbReference type="InterPro" id="IPR013320">
    <property type="entry name" value="ConA-like_dom_sf"/>
</dbReference>
<feature type="coiled-coil region" evidence="1">
    <location>
        <begin position="78"/>
        <end position="201"/>
    </location>
</feature>
<dbReference type="Proteomes" id="UP000050741">
    <property type="component" value="Unassembled WGS sequence"/>
</dbReference>